<dbReference type="InterPro" id="IPR005158">
    <property type="entry name" value="BTAD"/>
</dbReference>
<dbReference type="EMBL" id="JAJAQC010000018">
    <property type="protein sequence ID" value="MDA0565171.1"/>
    <property type="molecule type" value="Genomic_DNA"/>
</dbReference>
<evidence type="ECO:0000313" key="7">
    <source>
        <dbReference type="EMBL" id="MDA0565171.1"/>
    </source>
</evidence>
<sequence>MVRRTGALLATAALLLGLPYLATARLHWPALDLSATSLAAHLRGGTLPPGIGTALLICALWAVWGLYVAALAAEAAALLHGRPPRRRLLGPLQIVAATALGATLTHPAVHAATAPSPPAAEPVSPQTPPSPLPVAPTAEPRPPADPTTGGGPVARERVIDGFGFDSAELTPEMKADLDRVGAMLRAHGDPDHPVVVTGHTDAAGAPDYNEDLSLRRAEAVANHLRTHLGEGAPPIEPQGAGATELLPGQSDDAQRRVDISYTLTPRPPAAPSPSIDTPAEPPEDESSPDTTAPSQAVIVLELPTGVLLTAAAAGGVGGGFALGRRSRRPNADGAAHDPPDPAAAGGTGTQPPPVDVHNVARLRDGIGLVGPGAPGAARSLIAAALRASAQPALRVVIPAADADRLLGTDTVELLAQRHAPALTIAPTLPDAVTELHTRILAGAEESHDGSPAAEPAPTTVLLAELDGSTADEVHALLRTNPDGAASAVALGHWPAGTCTLGPDHTVTAAAPYLAHLAGARWAPTTPEVLHRLISALPPRTGAAGGATPGPDRSGKPQVRLHVLGHVLLTADGEPAVLRRRSAAEVAAYLTLHRDGVTLDRAIEDLWPQESPQRATRRFHDATSALRTALRPHTADDGSTAVLHHNGRYRLNPHALSVDLWTLEDTLGAAEAEPGDSATQQRLLRTLTGFADFAAEEDYLWAEHHRVRIRDRVRRAALSAAEHAAFDTASALLDRAIAVDPTNDEAHCALIRRHLDNGDRDAATTAYRAYESALADIGASPDPEIRALLSSAPQN</sequence>
<dbReference type="Gene3D" id="1.25.40.10">
    <property type="entry name" value="Tetratricopeptide repeat domain"/>
    <property type="match status" value="1"/>
</dbReference>
<dbReference type="RefSeq" id="WP_270072450.1">
    <property type="nucleotide sequence ID" value="NZ_JAJAQC010000018.1"/>
</dbReference>
<accession>A0A9X3NN94</accession>
<dbReference type="PRINTS" id="PR01021">
    <property type="entry name" value="OMPADOMAIN"/>
</dbReference>
<dbReference type="CDD" id="cd07185">
    <property type="entry name" value="OmpA_C-like"/>
    <property type="match status" value="1"/>
</dbReference>
<feature type="region of interest" description="Disordered" evidence="4">
    <location>
        <begin position="323"/>
        <end position="355"/>
    </location>
</feature>
<feature type="region of interest" description="Disordered" evidence="4">
    <location>
        <begin position="110"/>
        <end position="155"/>
    </location>
</feature>
<dbReference type="SMART" id="SM01043">
    <property type="entry name" value="BTAD"/>
    <property type="match status" value="1"/>
</dbReference>
<dbReference type="Gene3D" id="1.10.10.10">
    <property type="entry name" value="Winged helix-like DNA-binding domain superfamily/Winged helix DNA-binding domain"/>
    <property type="match status" value="1"/>
</dbReference>
<keyword evidence="2 3" id="KW-0472">Membrane</keyword>
<feature type="domain" description="OmpA-like" evidence="6">
    <location>
        <begin position="149"/>
        <end position="265"/>
    </location>
</feature>
<name>A0A9X3NN94_9ACTN</name>
<proteinExistence type="predicted"/>
<feature type="region of interest" description="Disordered" evidence="4">
    <location>
        <begin position="263"/>
        <end position="292"/>
    </location>
</feature>
<dbReference type="InterPro" id="IPR006664">
    <property type="entry name" value="OMP_bac"/>
</dbReference>
<keyword evidence="5" id="KW-0812">Transmembrane</keyword>
<dbReference type="InterPro" id="IPR006665">
    <property type="entry name" value="OmpA-like"/>
</dbReference>
<evidence type="ECO:0000256" key="5">
    <source>
        <dbReference type="SAM" id="Phobius"/>
    </source>
</evidence>
<feature type="region of interest" description="Disordered" evidence="4">
    <location>
        <begin position="228"/>
        <end position="249"/>
    </location>
</feature>
<dbReference type="SUPFAM" id="SSF48452">
    <property type="entry name" value="TPR-like"/>
    <property type="match status" value="1"/>
</dbReference>
<reference evidence="7" key="1">
    <citation type="submission" date="2021-10" db="EMBL/GenBank/DDBJ databases">
        <title>Streptomonospora sp. nov., isolated from mangrove soil.</title>
        <authorList>
            <person name="Chen X."/>
            <person name="Ge X."/>
            <person name="Liu W."/>
        </authorList>
    </citation>
    <scope>NUCLEOTIDE SEQUENCE</scope>
    <source>
        <strain evidence="7">S1-112</strain>
    </source>
</reference>
<dbReference type="GO" id="GO:0016020">
    <property type="term" value="C:membrane"/>
    <property type="evidence" value="ECO:0007669"/>
    <property type="project" value="UniProtKB-SubCell"/>
</dbReference>
<dbReference type="Proteomes" id="UP001140076">
    <property type="component" value="Unassembled WGS sequence"/>
</dbReference>
<dbReference type="SUPFAM" id="SSF103088">
    <property type="entry name" value="OmpA-like"/>
    <property type="match status" value="1"/>
</dbReference>
<dbReference type="Pfam" id="PF03704">
    <property type="entry name" value="BTAD"/>
    <property type="match status" value="1"/>
</dbReference>
<feature type="transmembrane region" description="Helical" evidence="5">
    <location>
        <begin position="88"/>
        <end position="109"/>
    </location>
</feature>
<dbReference type="Pfam" id="PF00691">
    <property type="entry name" value="OmpA"/>
    <property type="match status" value="1"/>
</dbReference>
<organism evidence="7 8">
    <name type="scientific">Streptomonospora mangrovi</name>
    <dbReference type="NCBI Taxonomy" id="2883123"/>
    <lineage>
        <taxon>Bacteria</taxon>
        <taxon>Bacillati</taxon>
        <taxon>Actinomycetota</taxon>
        <taxon>Actinomycetes</taxon>
        <taxon>Streptosporangiales</taxon>
        <taxon>Nocardiopsidaceae</taxon>
        <taxon>Streptomonospora</taxon>
    </lineage>
</organism>
<dbReference type="InterPro" id="IPR051677">
    <property type="entry name" value="AfsR-DnrI-RedD_regulator"/>
</dbReference>
<comment type="subcellular location">
    <subcellularLocation>
        <location evidence="1">Membrane</location>
    </subcellularLocation>
</comment>
<dbReference type="Gene3D" id="3.30.1330.60">
    <property type="entry name" value="OmpA-like domain"/>
    <property type="match status" value="1"/>
</dbReference>
<gene>
    <name evidence="7" type="ORF">LG943_12715</name>
</gene>
<keyword evidence="5" id="KW-1133">Transmembrane helix</keyword>
<evidence type="ECO:0000259" key="6">
    <source>
        <dbReference type="PROSITE" id="PS51123"/>
    </source>
</evidence>
<evidence type="ECO:0000256" key="3">
    <source>
        <dbReference type="PROSITE-ProRule" id="PRU00473"/>
    </source>
</evidence>
<feature type="compositionally biased region" description="Pro residues" evidence="4">
    <location>
        <begin position="115"/>
        <end position="145"/>
    </location>
</feature>
<comment type="caution">
    <text evidence="7">The sequence shown here is derived from an EMBL/GenBank/DDBJ whole genome shotgun (WGS) entry which is preliminary data.</text>
</comment>
<dbReference type="InterPro" id="IPR036388">
    <property type="entry name" value="WH-like_DNA-bd_sf"/>
</dbReference>
<protein>
    <submittedName>
        <fullName evidence="7">OmpA family protein</fullName>
    </submittedName>
</protein>
<dbReference type="PANTHER" id="PTHR35807">
    <property type="entry name" value="TRANSCRIPTIONAL REGULATOR REDD-RELATED"/>
    <property type="match status" value="1"/>
</dbReference>
<evidence type="ECO:0000256" key="1">
    <source>
        <dbReference type="ARBA" id="ARBA00004370"/>
    </source>
</evidence>
<dbReference type="AlphaFoldDB" id="A0A9X3NN94"/>
<keyword evidence="8" id="KW-1185">Reference proteome</keyword>
<evidence type="ECO:0000256" key="4">
    <source>
        <dbReference type="SAM" id="MobiDB-lite"/>
    </source>
</evidence>
<feature type="transmembrane region" description="Helical" evidence="5">
    <location>
        <begin position="51"/>
        <end position="76"/>
    </location>
</feature>
<evidence type="ECO:0000313" key="8">
    <source>
        <dbReference type="Proteomes" id="UP001140076"/>
    </source>
</evidence>
<dbReference type="InterPro" id="IPR011990">
    <property type="entry name" value="TPR-like_helical_dom_sf"/>
</dbReference>
<dbReference type="PROSITE" id="PS51123">
    <property type="entry name" value="OMPA_2"/>
    <property type="match status" value="1"/>
</dbReference>
<evidence type="ECO:0000256" key="2">
    <source>
        <dbReference type="ARBA" id="ARBA00023136"/>
    </source>
</evidence>
<dbReference type="InterPro" id="IPR036737">
    <property type="entry name" value="OmpA-like_sf"/>
</dbReference>